<feature type="region of interest" description="Disordered" evidence="1">
    <location>
        <begin position="81"/>
        <end position="120"/>
    </location>
</feature>
<evidence type="ECO:0000256" key="1">
    <source>
        <dbReference type="SAM" id="MobiDB-lite"/>
    </source>
</evidence>
<name>A0AAW2YR57_9EUKA</name>
<feature type="region of interest" description="Disordered" evidence="1">
    <location>
        <begin position="15"/>
        <end position="47"/>
    </location>
</feature>
<feature type="compositionally biased region" description="Basic and acidic residues" evidence="1">
    <location>
        <begin position="88"/>
        <end position="97"/>
    </location>
</feature>
<dbReference type="Proteomes" id="UP001431209">
    <property type="component" value="Unassembled WGS sequence"/>
</dbReference>
<evidence type="ECO:0000313" key="2">
    <source>
        <dbReference type="EMBL" id="KAL0479559.1"/>
    </source>
</evidence>
<feature type="compositionally biased region" description="Basic and acidic residues" evidence="1">
    <location>
        <begin position="38"/>
        <end position="47"/>
    </location>
</feature>
<gene>
    <name evidence="2" type="ORF">AKO1_007755</name>
</gene>
<keyword evidence="3" id="KW-1185">Reference proteome</keyword>
<comment type="caution">
    <text evidence="2">The sequence shown here is derived from an EMBL/GenBank/DDBJ whole genome shotgun (WGS) entry which is preliminary data.</text>
</comment>
<proteinExistence type="predicted"/>
<feature type="compositionally biased region" description="Polar residues" evidence="1">
    <location>
        <begin position="19"/>
        <end position="28"/>
    </location>
</feature>
<feature type="compositionally biased region" description="Basic and acidic residues" evidence="1">
    <location>
        <begin position="110"/>
        <end position="120"/>
    </location>
</feature>
<organism evidence="2 3">
    <name type="scientific">Acrasis kona</name>
    <dbReference type="NCBI Taxonomy" id="1008807"/>
    <lineage>
        <taxon>Eukaryota</taxon>
        <taxon>Discoba</taxon>
        <taxon>Heterolobosea</taxon>
        <taxon>Tetramitia</taxon>
        <taxon>Eutetramitia</taxon>
        <taxon>Acrasidae</taxon>
        <taxon>Acrasis</taxon>
    </lineage>
</organism>
<accession>A0AAW2YR57</accession>
<dbReference type="SUPFAM" id="SSF48371">
    <property type="entry name" value="ARM repeat"/>
    <property type="match status" value="1"/>
</dbReference>
<protein>
    <submittedName>
        <fullName evidence="2">Uncharacterized protein</fullName>
    </submittedName>
</protein>
<sequence length="717" mass="81135">MEGWLYEFDKALGKESIYQPKQQVEAKSTTTKTPEGTKPTEGKVQKEKIDLDAIEEQVESVYVPPPVQVDQEHTIAPSVDAPEPQQAVEEHDGHSDELIQNDDDNDTDTDSPRNIRKDDDDDVVVQKRKADTGVEITDIPQALELLDEFSDNLDMIKVVIAYLEEQRVSYSQKIDEYIGSILNSDGLQPLMIVAEKYHTTPEVASYVIFAIEKILSKETETYRTMVRLFNGFHTFTQLLTETQLNDHLRSRSILQILAILCSRKTEFSDEFMKADFMLVSSHLNAILDDCASKKSIKTDLSTEESKQVYALCLTILNFTLNLCTHNKNASNVAKSDLFRCIARISKWFGPGKIDDILIPVYKIANLCTEEDVIESMANQFINENTVSVIVIDIMGKHLRDPKITQITVRIMSKLARSESTIRWLKSALQQNIKKYEVTLNVMTVLSHAVDSSNVQHLVKLEIPLIMLQILQEYLTQGWVVKYCVQVLLQCFKIDPVAHRIMSTRQQDQYGVERYDHILPVVDCLMCFASNSELSQLIVKLIFELIVKDKTHAQEFAKTGGCLVGLTNAMNANNTEADVIEMCVACTDAITAQANFQDLKGSEGYIVADNEREELVRACMNVCKKHPAEKIICVNAIKTLTNVLVKSKEVFLINPVESQMLCHVAQVHGDLQKKRNVDFVQAFVEFMKHTGDVNKENMNKYGVEAQSNDIKSAYENLE</sequence>
<evidence type="ECO:0000313" key="3">
    <source>
        <dbReference type="Proteomes" id="UP001431209"/>
    </source>
</evidence>
<dbReference type="AlphaFoldDB" id="A0AAW2YR57"/>
<reference evidence="2 3" key="1">
    <citation type="submission" date="2024-03" db="EMBL/GenBank/DDBJ databases">
        <title>The Acrasis kona genome and developmental transcriptomes reveal deep origins of eukaryotic multicellular pathways.</title>
        <authorList>
            <person name="Sheikh S."/>
            <person name="Fu C.-J."/>
            <person name="Brown M.W."/>
            <person name="Baldauf S.L."/>
        </authorList>
    </citation>
    <scope>NUCLEOTIDE SEQUENCE [LARGE SCALE GENOMIC DNA]</scope>
    <source>
        <strain evidence="2 3">ATCC MYA-3509</strain>
    </source>
</reference>
<dbReference type="EMBL" id="JAOPGA020000576">
    <property type="protein sequence ID" value="KAL0479559.1"/>
    <property type="molecule type" value="Genomic_DNA"/>
</dbReference>
<dbReference type="InterPro" id="IPR016024">
    <property type="entry name" value="ARM-type_fold"/>
</dbReference>
<feature type="compositionally biased region" description="Acidic residues" evidence="1">
    <location>
        <begin position="99"/>
        <end position="109"/>
    </location>
</feature>